<dbReference type="EMBL" id="ML994630">
    <property type="protein sequence ID" value="KAF2186177.1"/>
    <property type="molecule type" value="Genomic_DNA"/>
</dbReference>
<dbReference type="PRINTS" id="PR00463">
    <property type="entry name" value="EP450I"/>
</dbReference>
<evidence type="ECO:0000256" key="6">
    <source>
        <dbReference type="PIRSR" id="PIRSR602401-1"/>
    </source>
</evidence>
<dbReference type="InterPro" id="IPR036396">
    <property type="entry name" value="Cyt_P450_sf"/>
</dbReference>
<evidence type="ECO:0000256" key="2">
    <source>
        <dbReference type="ARBA" id="ARBA00010617"/>
    </source>
</evidence>
<dbReference type="Gene3D" id="1.10.630.10">
    <property type="entry name" value="Cytochrome P450"/>
    <property type="match status" value="1"/>
</dbReference>
<sequence>MIETSQSVFVLYLTLKAIYNIWFHPLSKFPEPRLQAASRLPYTISVFRGNATSDTKKWHDKYGHVVRITPDTLSYSCSQAWMDIFGMRQSDKRGNLPKDPRFYFKTPEGVDTISTLCWLNFLTTDIIGESSFGRRFGGLTDGRLHPWLKTVFWTLMSFTFMRELNTWPAIKCAVFASIPQKMVEYRKAAMSFSAEAAKGRMEMGTNRPVFMSYILKHNDDGGRCAEIEAAAITFIVAGSETMATILSGTMYLLCMNPSVMQSLTCEILTHFPKESDLVLVKLQQHECLNALLQEGLRLYPPAPDNLFRETPAGGSIVTGKWTQNFHRPTKFIPERWMKGAPLEFERDGKKTLKPFSVGPRGCLGKSFAWAEMRIILANMVWHLDFELQPDSRDWISKQRVFFLWEKWDPNVRISSR</sequence>
<keyword evidence="3 6" id="KW-0349">Heme</keyword>
<dbReference type="Proteomes" id="UP000800200">
    <property type="component" value="Unassembled WGS sequence"/>
</dbReference>
<dbReference type="PRINTS" id="PR00385">
    <property type="entry name" value="P450"/>
</dbReference>
<name>A0A6A6E2J7_9PEZI</name>
<feature type="binding site" description="axial binding residue" evidence="6">
    <location>
        <position position="362"/>
    </location>
    <ligand>
        <name>heme</name>
        <dbReference type="ChEBI" id="CHEBI:30413"/>
    </ligand>
    <ligandPart>
        <name>Fe</name>
        <dbReference type="ChEBI" id="CHEBI:18248"/>
    </ligandPart>
</feature>
<dbReference type="InterPro" id="IPR050121">
    <property type="entry name" value="Cytochrome_P450_monoxygenase"/>
</dbReference>
<dbReference type="PANTHER" id="PTHR24305:SF210">
    <property type="entry name" value="CYTOCHROME P450 MONOOXYGENASE ASQL-RELATED"/>
    <property type="match status" value="1"/>
</dbReference>
<evidence type="ECO:0000256" key="1">
    <source>
        <dbReference type="ARBA" id="ARBA00001971"/>
    </source>
</evidence>
<comment type="similarity">
    <text evidence="2 7">Belongs to the cytochrome P450 family.</text>
</comment>
<evidence type="ECO:0000256" key="5">
    <source>
        <dbReference type="ARBA" id="ARBA00023004"/>
    </source>
</evidence>
<keyword evidence="7" id="KW-0503">Monooxygenase</keyword>
<protein>
    <submittedName>
        <fullName evidence="8">Cytochrome protein</fullName>
    </submittedName>
</protein>
<dbReference type="GO" id="GO:0020037">
    <property type="term" value="F:heme binding"/>
    <property type="evidence" value="ECO:0007669"/>
    <property type="project" value="InterPro"/>
</dbReference>
<proteinExistence type="inferred from homology"/>
<dbReference type="GO" id="GO:0016705">
    <property type="term" value="F:oxidoreductase activity, acting on paired donors, with incorporation or reduction of molecular oxygen"/>
    <property type="evidence" value="ECO:0007669"/>
    <property type="project" value="InterPro"/>
</dbReference>
<dbReference type="OrthoDB" id="1470350at2759"/>
<dbReference type="AlphaFoldDB" id="A0A6A6E2J7"/>
<dbReference type="PROSITE" id="PS00086">
    <property type="entry name" value="CYTOCHROME_P450"/>
    <property type="match status" value="1"/>
</dbReference>
<dbReference type="InterPro" id="IPR002401">
    <property type="entry name" value="Cyt_P450_E_grp-I"/>
</dbReference>
<dbReference type="GO" id="GO:0004497">
    <property type="term" value="F:monooxygenase activity"/>
    <property type="evidence" value="ECO:0007669"/>
    <property type="project" value="UniProtKB-KW"/>
</dbReference>
<dbReference type="PANTHER" id="PTHR24305">
    <property type="entry name" value="CYTOCHROME P450"/>
    <property type="match status" value="1"/>
</dbReference>
<evidence type="ECO:0000256" key="4">
    <source>
        <dbReference type="ARBA" id="ARBA00022723"/>
    </source>
</evidence>
<dbReference type="InterPro" id="IPR017972">
    <property type="entry name" value="Cyt_P450_CS"/>
</dbReference>
<keyword evidence="5 6" id="KW-0408">Iron</keyword>
<keyword evidence="9" id="KW-1185">Reference proteome</keyword>
<reference evidence="8" key="1">
    <citation type="journal article" date="2020" name="Stud. Mycol.">
        <title>101 Dothideomycetes genomes: a test case for predicting lifestyles and emergence of pathogens.</title>
        <authorList>
            <person name="Haridas S."/>
            <person name="Albert R."/>
            <person name="Binder M."/>
            <person name="Bloem J."/>
            <person name="Labutti K."/>
            <person name="Salamov A."/>
            <person name="Andreopoulos B."/>
            <person name="Baker S."/>
            <person name="Barry K."/>
            <person name="Bills G."/>
            <person name="Bluhm B."/>
            <person name="Cannon C."/>
            <person name="Castanera R."/>
            <person name="Culley D."/>
            <person name="Daum C."/>
            <person name="Ezra D."/>
            <person name="Gonzalez J."/>
            <person name="Henrissat B."/>
            <person name="Kuo A."/>
            <person name="Liang C."/>
            <person name="Lipzen A."/>
            <person name="Lutzoni F."/>
            <person name="Magnuson J."/>
            <person name="Mondo S."/>
            <person name="Nolan M."/>
            <person name="Ohm R."/>
            <person name="Pangilinan J."/>
            <person name="Park H.-J."/>
            <person name="Ramirez L."/>
            <person name="Alfaro M."/>
            <person name="Sun H."/>
            <person name="Tritt A."/>
            <person name="Yoshinaga Y."/>
            <person name="Zwiers L.-H."/>
            <person name="Turgeon B."/>
            <person name="Goodwin S."/>
            <person name="Spatafora J."/>
            <person name="Crous P."/>
            <person name="Grigoriev I."/>
        </authorList>
    </citation>
    <scope>NUCLEOTIDE SEQUENCE</scope>
    <source>
        <strain evidence="8">CBS 207.26</strain>
    </source>
</reference>
<dbReference type="InterPro" id="IPR001128">
    <property type="entry name" value="Cyt_P450"/>
</dbReference>
<evidence type="ECO:0000256" key="3">
    <source>
        <dbReference type="ARBA" id="ARBA00022617"/>
    </source>
</evidence>
<accession>A0A6A6E2J7</accession>
<dbReference type="GO" id="GO:0005506">
    <property type="term" value="F:iron ion binding"/>
    <property type="evidence" value="ECO:0007669"/>
    <property type="project" value="InterPro"/>
</dbReference>
<gene>
    <name evidence="8" type="ORF">K469DRAFT_738560</name>
</gene>
<organism evidence="8 9">
    <name type="scientific">Zopfia rhizophila CBS 207.26</name>
    <dbReference type="NCBI Taxonomy" id="1314779"/>
    <lineage>
        <taxon>Eukaryota</taxon>
        <taxon>Fungi</taxon>
        <taxon>Dikarya</taxon>
        <taxon>Ascomycota</taxon>
        <taxon>Pezizomycotina</taxon>
        <taxon>Dothideomycetes</taxon>
        <taxon>Dothideomycetes incertae sedis</taxon>
        <taxon>Zopfiaceae</taxon>
        <taxon>Zopfia</taxon>
    </lineage>
</organism>
<keyword evidence="7" id="KW-0560">Oxidoreductase</keyword>
<keyword evidence="4 6" id="KW-0479">Metal-binding</keyword>
<evidence type="ECO:0000313" key="9">
    <source>
        <dbReference type="Proteomes" id="UP000800200"/>
    </source>
</evidence>
<dbReference type="Pfam" id="PF00067">
    <property type="entry name" value="p450"/>
    <property type="match status" value="2"/>
</dbReference>
<dbReference type="SUPFAM" id="SSF48264">
    <property type="entry name" value="Cytochrome P450"/>
    <property type="match status" value="1"/>
</dbReference>
<evidence type="ECO:0000313" key="8">
    <source>
        <dbReference type="EMBL" id="KAF2186177.1"/>
    </source>
</evidence>
<evidence type="ECO:0000256" key="7">
    <source>
        <dbReference type="RuleBase" id="RU000461"/>
    </source>
</evidence>
<dbReference type="CDD" id="cd11058">
    <property type="entry name" value="CYP60B-like"/>
    <property type="match status" value="1"/>
</dbReference>
<comment type="cofactor">
    <cofactor evidence="1 6">
        <name>heme</name>
        <dbReference type="ChEBI" id="CHEBI:30413"/>
    </cofactor>
</comment>